<dbReference type="EMBL" id="JAODUP010000212">
    <property type="protein sequence ID" value="KAK2156491.1"/>
    <property type="molecule type" value="Genomic_DNA"/>
</dbReference>
<dbReference type="PANTHER" id="PTHR22589:SF113">
    <property type="entry name" value="CARNITINE O-PALMITOYLTRANSFERASE 1, LIVER ISOFORM-LIKE"/>
    <property type="match status" value="1"/>
</dbReference>
<protein>
    <recommendedName>
        <fullName evidence="5">Choline/carnitine acyltransferase domain-containing protein</fullName>
    </recommendedName>
</protein>
<comment type="caution">
    <text evidence="6">The sequence shown here is derived from an EMBL/GenBank/DDBJ whole genome shotgun (WGS) entry which is preliminary data.</text>
</comment>
<sequence>MSTPEKLSALRPYLPAKPIKHPYDLPPKIPAYTRLYHPSNAGILTATLATFGSTVELPSFLTSPCRSVTWPWYEDGVTGRVLRVIPGRLCVTVIAFFCGFITFKCLDWARWRTLKSLLNYRGWLYCPNSVKTKLWGIALRLLLGPGPHATYKLQSILPKQPLPDLDDTLSRWLSVSCQLLSAEEFESTKDAVKCFRETDGPKLQAYLKQKYEKELNWLADYWMTAAYLANRDPIAVNNNYYISTGFPLSEKRPSSLARAASWIYNFARFAEFLDNQQFAPSVILDRIPLCMNGYGYVFGTVRIPGEHLDSILKYSDKHVIIIRNGHYFKLDLYSKDWSNQGRSLLTAVEIEQQLQHISDAADALPDILPVAALTAQSRPVWAKQREILQQNNKEAIHLVESSMFIFCLDTMAPADVHDFCRLVLTGNGSGSDRWYDKCFTGVTFSDAMTGMNVEHSVIDASVFGTVCEYCAIHEYYTDGKLISDAEKPPRGLAAPQHIDWNLTNLEREIKVAAKHCHEVAEDLDLCLYDCIYGKGLMKKKRVSPDGYIQMMFQLAYYRLHKQIPKTYEPSTGRMFLLGRTETVHPGSAYSVAWVKAMEDPAVSNHTKQELFRKAVKHQNGFRLDATAGQGCDRHLLGLLCASRELGMDLPRLFMDKAWRAPFVLSTSQTPTRAWEYGTLVNFDCASGGFGPSCKEGYGISYILYGDEKINMAITSWKSGGGPGSHKFASAIGKAMEDTKNILS</sequence>
<dbReference type="GO" id="GO:0009437">
    <property type="term" value="P:carnitine metabolic process"/>
    <property type="evidence" value="ECO:0007669"/>
    <property type="project" value="TreeGrafter"/>
</dbReference>
<dbReference type="InterPro" id="IPR042231">
    <property type="entry name" value="Cho/carn_acyl_trans_2"/>
</dbReference>
<dbReference type="PANTHER" id="PTHR22589">
    <property type="entry name" value="CARNITINE O-ACYLTRANSFERASE"/>
    <property type="match status" value="1"/>
</dbReference>
<evidence type="ECO:0000259" key="5">
    <source>
        <dbReference type="Pfam" id="PF00755"/>
    </source>
</evidence>
<dbReference type="SUPFAM" id="SSF52777">
    <property type="entry name" value="CoA-dependent acyltransferases"/>
    <property type="match status" value="2"/>
</dbReference>
<gene>
    <name evidence="6" type="ORF">LSH36_212g04054</name>
</gene>
<dbReference type="Gene3D" id="3.30.559.10">
    <property type="entry name" value="Chloramphenicol acetyltransferase-like domain"/>
    <property type="match status" value="1"/>
</dbReference>
<dbReference type="AlphaFoldDB" id="A0AAD9N665"/>
<evidence type="ECO:0000256" key="3">
    <source>
        <dbReference type="ARBA" id="ARBA00023315"/>
    </source>
</evidence>
<dbReference type="Proteomes" id="UP001208570">
    <property type="component" value="Unassembled WGS sequence"/>
</dbReference>
<dbReference type="GO" id="GO:0004095">
    <property type="term" value="F:carnitine O-palmitoyltransferase activity"/>
    <property type="evidence" value="ECO:0007669"/>
    <property type="project" value="TreeGrafter"/>
</dbReference>
<dbReference type="GO" id="GO:0005739">
    <property type="term" value="C:mitochondrion"/>
    <property type="evidence" value="ECO:0007669"/>
    <property type="project" value="TreeGrafter"/>
</dbReference>
<comment type="similarity">
    <text evidence="1">Belongs to the carnitine/choline acetyltransferase family.</text>
</comment>
<proteinExistence type="inferred from homology"/>
<evidence type="ECO:0000256" key="2">
    <source>
        <dbReference type="ARBA" id="ARBA00022679"/>
    </source>
</evidence>
<name>A0AAD9N665_9ANNE</name>
<dbReference type="GO" id="GO:0006631">
    <property type="term" value="P:fatty acid metabolic process"/>
    <property type="evidence" value="ECO:0007669"/>
    <property type="project" value="TreeGrafter"/>
</dbReference>
<evidence type="ECO:0000313" key="6">
    <source>
        <dbReference type="EMBL" id="KAK2156491.1"/>
    </source>
</evidence>
<reference evidence="6" key="1">
    <citation type="journal article" date="2023" name="Mol. Biol. Evol.">
        <title>Third-Generation Sequencing Reveals the Adaptive Role of the Epigenome in Three Deep-Sea Polychaetes.</title>
        <authorList>
            <person name="Perez M."/>
            <person name="Aroh O."/>
            <person name="Sun Y."/>
            <person name="Lan Y."/>
            <person name="Juniper S.K."/>
            <person name="Young C.R."/>
            <person name="Angers B."/>
            <person name="Qian P.Y."/>
        </authorList>
    </citation>
    <scope>NUCLEOTIDE SEQUENCE</scope>
    <source>
        <strain evidence="6">P08H-3</strain>
    </source>
</reference>
<evidence type="ECO:0000256" key="1">
    <source>
        <dbReference type="ARBA" id="ARBA00005232"/>
    </source>
</evidence>
<dbReference type="InterPro" id="IPR023213">
    <property type="entry name" value="CAT-like_dom_sf"/>
</dbReference>
<keyword evidence="2" id="KW-0808">Transferase</keyword>
<feature type="domain" description="Choline/carnitine acyltransferase" evidence="5">
    <location>
        <begin position="161"/>
        <end position="731"/>
    </location>
</feature>
<dbReference type="Gene3D" id="3.30.559.70">
    <property type="entry name" value="Choline/Carnitine o-acyltransferase, domain 2"/>
    <property type="match status" value="1"/>
</dbReference>
<organism evidence="6 7">
    <name type="scientific">Paralvinella palmiformis</name>
    <dbReference type="NCBI Taxonomy" id="53620"/>
    <lineage>
        <taxon>Eukaryota</taxon>
        <taxon>Metazoa</taxon>
        <taxon>Spiralia</taxon>
        <taxon>Lophotrochozoa</taxon>
        <taxon>Annelida</taxon>
        <taxon>Polychaeta</taxon>
        <taxon>Sedentaria</taxon>
        <taxon>Canalipalpata</taxon>
        <taxon>Terebellida</taxon>
        <taxon>Terebelliformia</taxon>
        <taxon>Alvinellidae</taxon>
        <taxon>Paralvinella</taxon>
    </lineage>
</organism>
<keyword evidence="7" id="KW-1185">Reference proteome</keyword>
<keyword evidence="3" id="KW-0012">Acyltransferase</keyword>
<evidence type="ECO:0000256" key="4">
    <source>
        <dbReference type="PIRSR" id="PIRSR600542-1"/>
    </source>
</evidence>
<dbReference type="InterPro" id="IPR000542">
    <property type="entry name" value="Carn_acyl_trans"/>
</dbReference>
<dbReference type="InterPro" id="IPR039551">
    <property type="entry name" value="Cho/carn_acyl_trans"/>
</dbReference>
<feature type="active site" description="Proton acceptor" evidence="4">
    <location>
        <position position="455"/>
    </location>
</feature>
<evidence type="ECO:0000313" key="7">
    <source>
        <dbReference type="Proteomes" id="UP001208570"/>
    </source>
</evidence>
<dbReference type="Pfam" id="PF00755">
    <property type="entry name" value="Carn_acyltransf"/>
    <property type="match status" value="1"/>
</dbReference>
<accession>A0AAD9N665</accession>